<gene>
    <name evidence="1" type="ORF">EUGRSUZ_D01520</name>
</gene>
<organism evidence="1">
    <name type="scientific">Eucalyptus grandis</name>
    <name type="common">Flooded gum</name>
    <dbReference type="NCBI Taxonomy" id="71139"/>
    <lineage>
        <taxon>Eukaryota</taxon>
        <taxon>Viridiplantae</taxon>
        <taxon>Streptophyta</taxon>
        <taxon>Embryophyta</taxon>
        <taxon>Tracheophyta</taxon>
        <taxon>Spermatophyta</taxon>
        <taxon>Magnoliopsida</taxon>
        <taxon>eudicotyledons</taxon>
        <taxon>Gunneridae</taxon>
        <taxon>Pentapetalae</taxon>
        <taxon>rosids</taxon>
        <taxon>malvids</taxon>
        <taxon>Myrtales</taxon>
        <taxon>Myrtaceae</taxon>
        <taxon>Myrtoideae</taxon>
        <taxon>Eucalypteae</taxon>
        <taxon>Eucalyptus</taxon>
    </lineage>
</organism>
<dbReference type="EMBL" id="KK198756">
    <property type="protein sequence ID" value="KCW77175.1"/>
    <property type="molecule type" value="Genomic_DNA"/>
</dbReference>
<dbReference type="Gramene" id="KCW77175">
    <property type="protein sequence ID" value="KCW77175"/>
    <property type="gene ID" value="EUGRSUZ_D01520"/>
</dbReference>
<dbReference type="eggNOG" id="KOG2800">
    <property type="taxonomic scope" value="Eukaryota"/>
</dbReference>
<dbReference type="AlphaFoldDB" id="A0A059CGW3"/>
<dbReference type="PANTHER" id="PTHR31296">
    <property type="entry name" value="UPF0565 PROTEIN C2ORF69"/>
    <property type="match status" value="1"/>
</dbReference>
<evidence type="ECO:0000313" key="1">
    <source>
        <dbReference type="EMBL" id="KCW77175.1"/>
    </source>
</evidence>
<sequence length="329" mass="35947">MDRWSATLKVPIHAKGAARCRVAVSLRLSPSSEALLAPSANAVFFNGDRVGGTGNPVVERLSDPQAIADVLVSKFGGAVNAWVVEASTFNGPFAVYKEFVPSANKYGEPRSYGHVGFPASSSTVSLLSNCLEEVKNVLSRKKNPVSTNLLPPQGHPPKTVILGFSKGGTVLNQLVTELSHFEPSSSGHPSSAGQELLGHEAPDIQVGTQILPTTKERFLNSIQEIHYVDVGLNSSGAYITDPNVIGRLSQRFVQRAQALRFVLHGTPRQWCDHNRIWIRREKDRLLHLLESEPQKAGGKIQVAEKFYFADRPPDLEMHFAIIENLDVSI</sequence>
<name>A0A059CGW3_EUCGR</name>
<reference evidence="1" key="1">
    <citation type="submission" date="2013-07" db="EMBL/GenBank/DDBJ databases">
        <title>The genome of Eucalyptus grandis.</title>
        <authorList>
            <person name="Schmutz J."/>
            <person name="Hayes R."/>
            <person name="Myburg A."/>
            <person name="Tuskan G."/>
            <person name="Grattapaglia D."/>
            <person name="Rokhsar D.S."/>
        </authorList>
    </citation>
    <scope>NUCLEOTIDE SEQUENCE</scope>
    <source>
        <tissue evidence="1">Leaf extractions</tissue>
    </source>
</reference>
<dbReference type="InterPro" id="IPR018881">
    <property type="entry name" value="C2orf69_mit"/>
</dbReference>
<dbReference type="OMA" id="MQMHFEV"/>
<proteinExistence type="predicted"/>
<accession>A0A059CGW3</accession>
<dbReference type="Pfam" id="PF10561">
    <property type="entry name" value="C2orf69"/>
    <property type="match status" value="1"/>
</dbReference>
<dbReference type="GO" id="GO:0005739">
    <property type="term" value="C:mitochondrion"/>
    <property type="evidence" value="ECO:0000318"/>
    <property type="project" value="GO_Central"/>
</dbReference>
<evidence type="ECO:0008006" key="2">
    <source>
        <dbReference type="Google" id="ProtNLM"/>
    </source>
</evidence>
<dbReference type="InParanoid" id="A0A059CGW3"/>
<dbReference type="PANTHER" id="PTHR31296:SF1">
    <property type="entry name" value="MITOCHONDRIAL PROTEIN C2ORF69"/>
    <property type="match status" value="1"/>
</dbReference>
<protein>
    <recommendedName>
        <fullName evidence="2">DUF676 domain-containing protein</fullName>
    </recommendedName>
</protein>
<dbReference type="FunCoup" id="A0A059CGW3">
    <property type="interactions" value="971"/>
</dbReference>